<sequence>MTNCSLRPANVAALKVFDLASGGATIDAALVPPFQPTVLSIVDQVSQFKTFLAPKPAGAEWQSSDTLFAIWIGINDVEY</sequence>
<dbReference type="Gene3D" id="3.40.50.1110">
    <property type="entry name" value="SGNH hydrolase"/>
    <property type="match status" value="1"/>
</dbReference>
<gene>
    <name evidence="1" type="ORF">VKT23_004744</name>
</gene>
<dbReference type="EMBL" id="JBANRG010000004">
    <property type="protein sequence ID" value="KAK7467692.1"/>
    <property type="molecule type" value="Genomic_DNA"/>
</dbReference>
<reference evidence="1 2" key="1">
    <citation type="submission" date="2024-01" db="EMBL/GenBank/DDBJ databases">
        <title>A draft genome for the cacao thread blight pathogen Marasmiellus scandens.</title>
        <authorList>
            <person name="Baruah I.K."/>
            <person name="Leung J."/>
            <person name="Bukari Y."/>
            <person name="Amoako-Attah I."/>
            <person name="Meinhardt L.W."/>
            <person name="Bailey B.A."/>
            <person name="Cohen S.P."/>
        </authorList>
    </citation>
    <scope>NUCLEOTIDE SEQUENCE [LARGE SCALE GENOMIC DNA]</scope>
    <source>
        <strain evidence="1 2">GH-19</strain>
    </source>
</reference>
<organism evidence="1 2">
    <name type="scientific">Marasmiellus scandens</name>
    <dbReference type="NCBI Taxonomy" id="2682957"/>
    <lineage>
        <taxon>Eukaryota</taxon>
        <taxon>Fungi</taxon>
        <taxon>Dikarya</taxon>
        <taxon>Basidiomycota</taxon>
        <taxon>Agaricomycotina</taxon>
        <taxon>Agaricomycetes</taxon>
        <taxon>Agaricomycetidae</taxon>
        <taxon>Agaricales</taxon>
        <taxon>Marasmiineae</taxon>
        <taxon>Omphalotaceae</taxon>
        <taxon>Marasmiellus</taxon>
    </lineage>
</organism>
<accession>A0ABR1JXI3</accession>
<keyword evidence="2" id="KW-1185">Reference proteome</keyword>
<protein>
    <submittedName>
        <fullName evidence="1">Uncharacterized protein</fullName>
    </submittedName>
</protein>
<name>A0ABR1JXI3_9AGAR</name>
<proteinExistence type="predicted"/>
<evidence type="ECO:0000313" key="1">
    <source>
        <dbReference type="EMBL" id="KAK7467692.1"/>
    </source>
</evidence>
<dbReference type="InterPro" id="IPR036514">
    <property type="entry name" value="SGNH_hydro_sf"/>
</dbReference>
<dbReference type="Proteomes" id="UP001498398">
    <property type="component" value="Unassembled WGS sequence"/>
</dbReference>
<evidence type="ECO:0000313" key="2">
    <source>
        <dbReference type="Proteomes" id="UP001498398"/>
    </source>
</evidence>
<comment type="caution">
    <text evidence="1">The sequence shown here is derived from an EMBL/GenBank/DDBJ whole genome shotgun (WGS) entry which is preliminary data.</text>
</comment>